<keyword evidence="3" id="KW-1185">Reference proteome</keyword>
<sequence length="40" mass="4679">MGSKVWGWMVIHWTTPIYLVGFVANDDFYSQKLVFARTTL</sequence>
<reference evidence="2" key="1">
    <citation type="submission" date="2022-07" db="EMBL/GenBank/DDBJ databases">
        <authorList>
            <person name="Macas J."/>
            <person name="Novak P."/>
            <person name="Neumann P."/>
        </authorList>
    </citation>
    <scope>NUCLEOTIDE SEQUENCE</scope>
</reference>
<keyword evidence="1" id="KW-0812">Transmembrane</keyword>
<accession>A0A9P1DYK7</accession>
<proteinExistence type="predicted"/>
<protein>
    <submittedName>
        <fullName evidence="2">Uncharacterized protein</fullName>
    </submittedName>
</protein>
<keyword evidence="1" id="KW-0472">Membrane</keyword>
<feature type="transmembrane region" description="Helical" evidence="1">
    <location>
        <begin position="6"/>
        <end position="24"/>
    </location>
</feature>
<evidence type="ECO:0000313" key="2">
    <source>
        <dbReference type="EMBL" id="CAH9065826.1"/>
    </source>
</evidence>
<gene>
    <name evidence="2" type="ORF">CEURO_LOCUS2286</name>
</gene>
<organism evidence="2 3">
    <name type="scientific">Cuscuta europaea</name>
    <name type="common">European dodder</name>
    <dbReference type="NCBI Taxonomy" id="41803"/>
    <lineage>
        <taxon>Eukaryota</taxon>
        <taxon>Viridiplantae</taxon>
        <taxon>Streptophyta</taxon>
        <taxon>Embryophyta</taxon>
        <taxon>Tracheophyta</taxon>
        <taxon>Spermatophyta</taxon>
        <taxon>Magnoliopsida</taxon>
        <taxon>eudicotyledons</taxon>
        <taxon>Gunneridae</taxon>
        <taxon>Pentapetalae</taxon>
        <taxon>asterids</taxon>
        <taxon>lamiids</taxon>
        <taxon>Solanales</taxon>
        <taxon>Convolvulaceae</taxon>
        <taxon>Cuscuteae</taxon>
        <taxon>Cuscuta</taxon>
        <taxon>Cuscuta subgen. Cuscuta</taxon>
    </lineage>
</organism>
<comment type="caution">
    <text evidence="2">The sequence shown here is derived from an EMBL/GenBank/DDBJ whole genome shotgun (WGS) entry which is preliminary data.</text>
</comment>
<dbReference type="AlphaFoldDB" id="A0A9P1DYK7"/>
<keyword evidence="1" id="KW-1133">Transmembrane helix</keyword>
<evidence type="ECO:0000313" key="3">
    <source>
        <dbReference type="Proteomes" id="UP001152484"/>
    </source>
</evidence>
<name>A0A9P1DYK7_CUSEU</name>
<dbReference type="Proteomes" id="UP001152484">
    <property type="component" value="Unassembled WGS sequence"/>
</dbReference>
<evidence type="ECO:0000256" key="1">
    <source>
        <dbReference type="SAM" id="Phobius"/>
    </source>
</evidence>
<dbReference type="EMBL" id="CAMAPE010000005">
    <property type="protein sequence ID" value="CAH9065826.1"/>
    <property type="molecule type" value="Genomic_DNA"/>
</dbReference>